<keyword evidence="1" id="KW-0472">Membrane</keyword>
<evidence type="ECO:0000313" key="2">
    <source>
        <dbReference type="EMBL" id="VAW89258.1"/>
    </source>
</evidence>
<reference evidence="2" key="1">
    <citation type="submission" date="2018-06" db="EMBL/GenBank/DDBJ databases">
        <authorList>
            <person name="Zhirakovskaya E."/>
        </authorList>
    </citation>
    <scope>NUCLEOTIDE SEQUENCE</scope>
</reference>
<evidence type="ECO:0000256" key="1">
    <source>
        <dbReference type="SAM" id="Phobius"/>
    </source>
</evidence>
<sequence>MLIIRAVIAIVALALYALAGRAILKMLNMPTTVRAMALFVVSGPAVALLSLVIQATVMAEEQGHLGDEPQLLTMLTVSLLISLLVSVVTVKVFGVKRS</sequence>
<organism evidence="2">
    <name type="scientific">hydrothermal vent metagenome</name>
    <dbReference type="NCBI Taxonomy" id="652676"/>
    <lineage>
        <taxon>unclassified sequences</taxon>
        <taxon>metagenomes</taxon>
        <taxon>ecological metagenomes</taxon>
    </lineage>
</organism>
<feature type="transmembrane region" description="Helical" evidence="1">
    <location>
        <begin position="71"/>
        <end position="93"/>
    </location>
</feature>
<protein>
    <submittedName>
        <fullName evidence="2">Uncharacterized protein</fullName>
    </submittedName>
</protein>
<gene>
    <name evidence="2" type="ORF">MNBD_GAMMA18-1906</name>
</gene>
<name>A0A3B0Z7A3_9ZZZZ</name>
<feature type="transmembrane region" description="Helical" evidence="1">
    <location>
        <begin position="6"/>
        <end position="24"/>
    </location>
</feature>
<keyword evidence="1" id="KW-1133">Transmembrane helix</keyword>
<dbReference type="EMBL" id="UOFP01000261">
    <property type="protein sequence ID" value="VAW89258.1"/>
    <property type="molecule type" value="Genomic_DNA"/>
</dbReference>
<keyword evidence="1" id="KW-0812">Transmembrane</keyword>
<proteinExistence type="predicted"/>
<accession>A0A3B0Z7A3</accession>
<dbReference type="AlphaFoldDB" id="A0A3B0Z7A3"/>
<feature type="transmembrane region" description="Helical" evidence="1">
    <location>
        <begin position="36"/>
        <end position="59"/>
    </location>
</feature>